<gene>
    <name evidence="11" type="ORF">KF707C_19630</name>
</gene>
<feature type="active site" description="Nucleophile; methyl group acceptor" evidence="8">
    <location>
        <position position="126"/>
    </location>
</feature>
<dbReference type="Pfam" id="PF01035">
    <property type="entry name" value="DNA_binding_1"/>
    <property type="match status" value="1"/>
</dbReference>
<dbReference type="InterPro" id="IPR008332">
    <property type="entry name" value="MethylG_MeTrfase_N"/>
</dbReference>
<reference evidence="12" key="1">
    <citation type="submission" date="2015-05" db="EMBL/GenBank/DDBJ databases">
        <title>Draft genome sequencing of a biphenyl-degrading bacterium, Pseudomonas balearica KF707 (=NBRC110670).</title>
        <authorList>
            <person name="Kimura N."/>
            <person name="Hirose J."/>
            <person name="Watanabe T."/>
            <person name="Suenaga H."/>
            <person name="Fujihara H."/>
            <person name="Noguchi M."/>
            <person name="Hashimoto M."/>
            <person name="Shimodaira J."/>
            <person name="Tsuchikane K."/>
            <person name="Hosoyama A."/>
            <person name="Yamazoe A."/>
            <person name="Fujita N."/>
            <person name="Furukawa K."/>
        </authorList>
    </citation>
    <scope>NUCLEOTIDE SEQUENCE [LARGE SCALE GENOMIC DNA]</scope>
    <source>
        <strain evidence="12">DSM 10086 / NBRC 110670 / KF707</strain>
    </source>
</reference>
<dbReference type="GO" id="GO:0032259">
    <property type="term" value="P:methylation"/>
    <property type="evidence" value="ECO:0007669"/>
    <property type="project" value="UniProtKB-KW"/>
</dbReference>
<dbReference type="GO" id="GO:0003908">
    <property type="term" value="F:methylated-DNA-[protein]-cysteine S-methyltransferase activity"/>
    <property type="evidence" value="ECO:0007669"/>
    <property type="project" value="UniProtKB-UniRule"/>
</dbReference>
<keyword evidence="12" id="KW-1185">Reference proteome</keyword>
<feature type="domain" description="Methylguanine DNA methyltransferase ribonuclease-like" evidence="10">
    <location>
        <begin position="2"/>
        <end position="70"/>
    </location>
</feature>
<reference evidence="11 12" key="2">
    <citation type="journal article" date="2017" name="Int. J. Syst. Evol. Microbiol.">
        <title>Pseudomonas furukawaii sp. nov., a polychlorinated biphenyl-degrading bacterium isolated from biphenyl-contaminated soil in Japan.</title>
        <authorList>
            <person name="Kimura N."/>
            <person name="Watanabe T."/>
            <person name="Suenaga H."/>
            <person name="Fujihara H."/>
            <person name="Futagami T."/>
            <person name="Goto M."/>
            <person name="Hanada S."/>
            <person name="Hirose J."/>
        </authorList>
    </citation>
    <scope>NUCLEOTIDE SEQUENCE [LARGE SCALE GENOMIC DNA]</scope>
    <source>
        <strain evidence="12">DSM 10086 / NBRC 110670 / KF707</strain>
    </source>
</reference>
<sequence>MMYFRYHESPTGPLLLAGDESGLRMLHMDNSEHWQPREGWRPADRQLDDACRQLDRYFAGRLKRFELRLAPHGTPFQQAVWQALQDIPYGRTISYGELAERIGRPRSIRAVGTANGANPISIIIPCHRVIGRDGSLTGYAGGLSRKALLLKLEGLRLQPEQDQLLLI</sequence>
<dbReference type="SUPFAM" id="SSF53155">
    <property type="entry name" value="Methylated DNA-protein cysteine methyltransferase domain"/>
    <property type="match status" value="1"/>
</dbReference>
<dbReference type="HAMAP" id="MF_00772">
    <property type="entry name" value="OGT"/>
    <property type="match status" value="1"/>
</dbReference>
<evidence type="ECO:0000259" key="9">
    <source>
        <dbReference type="Pfam" id="PF01035"/>
    </source>
</evidence>
<dbReference type="InterPro" id="IPR036388">
    <property type="entry name" value="WH-like_DNA-bd_sf"/>
</dbReference>
<evidence type="ECO:0000256" key="2">
    <source>
        <dbReference type="ARBA" id="ARBA00022490"/>
    </source>
</evidence>
<keyword evidence="6 8" id="KW-0234">DNA repair</keyword>
<dbReference type="KEGG" id="pfuw:KF707C_19630"/>
<dbReference type="GO" id="GO:0005737">
    <property type="term" value="C:cytoplasm"/>
    <property type="evidence" value="ECO:0007669"/>
    <property type="project" value="UniProtKB-SubCell"/>
</dbReference>
<dbReference type="InterPro" id="IPR036631">
    <property type="entry name" value="MGMT_N_sf"/>
</dbReference>
<evidence type="ECO:0000256" key="4">
    <source>
        <dbReference type="ARBA" id="ARBA00022679"/>
    </source>
</evidence>
<evidence type="ECO:0000256" key="1">
    <source>
        <dbReference type="ARBA" id="ARBA00001286"/>
    </source>
</evidence>
<protein>
    <recommendedName>
        <fullName evidence="8">Methylated-DNA--protein-cysteine methyltransferase</fullName>
        <ecNumber evidence="8">2.1.1.63</ecNumber>
    </recommendedName>
    <alternativeName>
        <fullName evidence="8">6-O-methylguanine-DNA methyltransferase</fullName>
        <shortName evidence="8">MGMT</shortName>
    </alternativeName>
    <alternativeName>
        <fullName evidence="8">O-6-methylguanine-DNA-alkyltransferase</fullName>
    </alternativeName>
</protein>
<dbReference type="FunFam" id="1.10.10.10:FF:000337">
    <property type="entry name" value="Methylated-DNA--protein-cysteine methyltransferase"/>
    <property type="match status" value="1"/>
</dbReference>
<dbReference type="InterPro" id="IPR001497">
    <property type="entry name" value="MethylDNA_cys_MeTrfase_AS"/>
</dbReference>
<dbReference type="Pfam" id="PF02870">
    <property type="entry name" value="Methyltransf_1N"/>
    <property type="match status" value="1"/>
</dbReference>
<evidence type="ECO:0000256" key="7">
    <source>
        <dbReference type="ARBA" id="ARBA00049348"/>
    </source>
</evidence>
<comment type="similarity">
    <text evidence="8">Belongs to the MGMT family.</text>
</comment>
<accession>A0AAD1BXX8</accession>
<comment type="catalytic activity">
    <reaction evidence="7 8">
        <text>a 6-O-methyl-2'-deoxyguanosine in DNA + L-cysteinyl-[protein] = S-methyl-L-cysteinyl-[protein] + a 2'-deoxyguanosine in DNA</text>
        <dbReference type="Rhea" id="RHEA:24000"/>
        <dbReference type="Rhea" id="RHEA-COMP:10131"/>
        <dbReference type="Rhea" id="RHEA-COMP:10132"/>
        <dbReference type="Rhea" id="RHEA-COMP:11367"/>
        <dbReference type="Rhea" id="RHEA-COMP:11368"/>
        <dbReference type="ChEBI" id="CHEBI:29950"/>
        <dbReference type="ChEBI" id="CHEBI:82612"/>
        <dbReference type="ChEBI" id="CHEBI:85445"/>
        <dbReference type="ChEBI" id="CHEBI:85448"/>
        <dbReference type="EC" id="2.1.1.63"/>
    </reaction>
</comment>
<keyword evidence="3 8" id="KW-0489">Methyltransferase</keyword>
<dbReference type="Gene3D" id="3.30.160.70">
    <property type="entry name" value="Methylated DNA-protein cysteine methyltransferase domain"/>
    <property type="match status" value="1"/>
</dbReference>
<feature type="domain" description="Methylated-DNA-[protein]-cysteine S-methyltransferase DNA binding" evidence="9">
    <location>
        <begin position="75"/>
        <end position="154"/>
    </location>
</feature>
<evidence type="ECO:0000256" key="3">
    <source>
        <dbReference type="ARBA" id="ARBA00022603"/>
    </source>
</evidence>
<evidence type="ECO:0000313" key="11">
    <source>
        <dbReference type="EMBL" id="BAU73651.1"/>
    </source>
</evidence>
<dbReference type="GO" id="GO:0006307">
    <property type="term" value="P:DNA alkylation repair"/>
    <property type="evidence" value="ECO:0007669"/>
    <property type="project" value="UniProtKB-UniRule"/>
</dbReference>
<evidence type="ECO:0000259" key="10">
    <source>
        <dbReference type="Pfam" id="PF02870"/>
    </source>
</evidence>
<dbReference type="CDD" id="cd06445">
    <property type="entry name" value="ATase"/>
    <property type="match status" value="1"/>
</dbReference>
<dbReference type="EC" id="2.1.1.63" evidence="8"/>
<dbReference type="PANTHER" id="PTHR10815:SF5">
    <property type="entry name" value="METHYLATED-DNA--PROTEIN-CYSTEINE METHYLTRANSFERASE"/>
    <property type="match status" value="1"/>
</dbReference>
<dbReference type="EMBL" id="AP014862">
    <property type="protein sequence ID" value="BAU73651.1"/>
    <property type="molecule type" value="Genomic_DNA"/>
</dbReference>
<evidence type="ECO:0000256" key="6">
    <source>
        <dbReference type="ARBA" id="ARBA00023204"/>
    </source>
</evidence>
<dbReference type="NCBIfam" id="TIGR00589">
    <property type="entry name" value="ogt"/>
    <property type="match status" value="1"/>
</dbReference>
<organism evidence="11 12">
    <name type="scientific">Metapseudomonas furukawaii</name>
    <name type="common">Pseudomonas furukawaii</name>
    <dbReference type="NCBI Taxonomy" id="1149133"/>
    <lineage>
        <taxon>Bacteria</taxon>
        <taxon>Pseudomonadati</taxon>
        <taxon>Pseudomonadota</taxon>
        <taxon>Gammaproteobacteria</taxon>
        <taxon>Pseudomonadales</taxon>
        <taxon>Pseudomonadaceae</taxon>
        <taxon>Metapseudomonas</taxon>
    </lineage>
</organism>
<dbReference type="Gene3D" id="1.10.10.10">
    <property type="entry name" value="Winged helix-like DNA-binding domain superfamily/Winged helix DNA-binding domain"/>
    <property type="match status" value="1"/>
</dbReference>
<evidence type="ECO:0000256" key="5">
    <source>
        <dbReference type="ARBA" id="ARBA00022763"/>
    </source>
</evidence>
<dbReference type="Proteomes" id="UP000218554">
    <property type="component" value="Chromosome"/>
</dbReference>
<name>A0AAD1BXX8_METFU</name>
<proteinExistence type="inferred from homology"/>
<dbReference type="InterPro" id="IPR014048">
    <property type="entry name" value="MethylDNA_cys_MeTrfase_DNA-bd"/>
</dbReference>
<dbReference type="PROSITE" id="PS00374">
    <property type="entry name" value="MGMT"/>
    <property type="match status" value="1"/>
</dbReference>
<dbReference type="InterPro" id="IPR023546">
    <property type="entry name" value="MGMT"/>
</dbReference>
<dbReference type="InterPro" id="IPR036217">
    <property type="entry name" value="MethylDNA_cys_MeTrfase_DNAb"/>
</dbReference>
<comment type="function">
    <text evidence="8">Involved in the cellular defense against the biological effects of O6-methylguanine (O6-MeG) and O4-methylthymine (O4-MeT) in DNA. Repairs the methylated nucleobase in DNA by stoichiometrically transferring the methyl group to a cysteine residue in the enzyme. This is a suicide reaction: the enzyme is irreversibly inactivated.</text>
</comment>
<evidence type="ECO:0000256" key="8">
    <source>
        <dbReference type="HAMAP-Rule" id="MF_00772"/>
    </source>
</evidence>
<keyword evidence="4 8" id="KW-0808">Transferase</keyword>
<keyword evidence="5 8" id="KW-0227">DNA damage</keyword>
<dbReference type="SUPFAM" id="SSF46767">
    <property type="entry name" value="Methylated DNA-protein cysteine methyltransferase, C-terminal domain"/>
    <property type="match status" value="1"/>
</dbReference>
<dbReference type="PANTHER" id="PTHR10815">
    <property type="entry name" value="METHYLATED-DNA--PROTEIN-CYSTEINE METHYLTRANSFERASE"/>
    <property type="match status" value="1"/>
</dbReference>
<keyword evidence="2 8" id="KW-0963">Cytoplasm</keyword>
<comment type="catalytic activity">
    <reaction evidence="1 8">
        <text>a 4-O-methyl-thymidine in DNA + L-cysteinyl-[protein] = a thymidine in DNA + S-methyl-L-cysteinyl-[protein]</text>
        <dbReference type="Rhea" id="RHEA:53428"/>
        <dbReference type="Rhea" id="RHEA-COMP:10131"/>
        <dbReference type="Rhea" id="RHEA-COMP:10132"/>
        <dbReference type="Rhea" id="RHEA-COMP:13555"/>
        <dbReference type="Rhea" id="RHEA-COMP:13556"/>
        <dbReference type="ChEBI" id="CHEBI:29950"/>
        <dbReference type="ChEBI" id="CHEBI:82612"/>
        <dbReference type="ChEBI" id="CHEBI:137386"/>
        <dbReference type="ChEBI" id="CHEBI:137387"/>
        <dbReference type="EC" id="2.1.1.63"/>
    </reaction>
</comment>
<comment type="miscellaneous">
    <text evidence="8">This enzyme catalyzes only one turnover and therefore is not strictly catalytic. According to one definition, an enzyme is a biocatalyst that acts repeatedly and over many reaction cycles.</text>
</comment>
<dbReference type="AlphaFoldDB" id="A0AAD1BXX8"/>
<comment type="subcellular location">
    <subcellularLocation>
        <location evidence="8">Cytoplasm</location>
    </subcellularLocation>
</comment>
<evidence type="ECO:0000313" key="12">
    <source>
        <dbReference type="Proteomes" id="UP000218554"/>
    </source>
</evidence>